<reference evidence="3 4" key="1">
    <citation type="journal article" date="2013" name="PLoS ONE">
        <title>Comparative Genome Sequence Analysis of Choristoneura occidentalis Freeman and C. rosaceana Harris (Lepidoptera: Tortricidae) Alphabaculoviruses.</title>
        <authorList>
            <person name="Thumbi D.K."/>
            <person name="Beliveau C."/>
            <person name="Cusson M."/>
            <person name="Lapointe R."/>
            <person name="Lucarotti C.J."/>
        </authorList>
    </citation>
    <scope>NUCLEOTIDE SEQUENCE [LARGE SCALE GENOMIC DNA]</scope>
    <source>
        <strain evidence="3">NB_1</strain>
    </source>
</reference>
<keyword evidence="1" id="KW-1133">Transmembrane helix</keyword>
<evidence type="ECO:0000313" key="3">
    <source>
        <dbReference type="EMBL" id="AGR57157.1"/>
    </source>
</evidence>
<dbReference type="Pfam" id="PF13402">
    <property type="entry name" value="Peptidase_M60"/>
    <property type="match status" value="1"/>
</dbReference>
<dbReference type="SMART" id="SM01276">
    <property type="entry name" value="M60-like"/>
    <property type="match status" value="1"/>
</dbReference>
<dbReference type="OrthoDB" id="5319at10239"/>
<dbReference type="EMBL" id="KC961304">
    <property type="protein sequence ID" value="AGR57157.1"/>
    <property type="molecule type" value="Genomic_DNA"/>
</dbReference>
<sequence length="760" mass="86340">MMITIQVLPTIVPAWIGNDHTFMAVNHNRYDCGIYLRAGDTIRVKVSHDDVSFNLWNDDSETEQNLTLSAHDMGDPDDYFEYVVEHDSVPFFECLLNGVEYTAQIWASTTRQLPKFTHGVSDGFEWPDEAPFALLNSNYIQILVPFVDRPVLADALTINSILAWYEEVITFYDALIGLEVDVAIVPDDGGRDKNVNKRFFAKANISSPGAAYYGQLAMGESGSSVERFYLRPLPTNWGGLHEIAHAYDFHFVRSGPVPLNEVWNNILCDAYQSRYLELDEKSVNSPNALTMGRTILRKILNNETFDSYSLFEKLAVFSYIMDMDAGVFARINREWRAHRLGEPIGNAHFLPTLHFVPPMQMWWAALSQLDLVPVFSTVLLPCDDWQLKERNRLAIDRPAVIFKGLFDADAPVPLALKTIHEDPNATGDAIITIHIADFADIVGQTMSLVAGAQIAHTFQLTTPSFTIRVVSGIYKMLMPRGRGNITYTITTSDYENYLLVQKNYRRECHVHYCAQYSSFLSSEFGRFYGLNDRNGGFLCVDYTAKRIKILSINPSVNWNFNDAIYTSFSLLDTSANNKVEDEFHIVARNMPYTQHVYADLKLGGIYAWTIFHVQGNMERMNFMLQNSLRVDYEFTRYGVARRNVDAAQAAKQHLRDKIKNCVDYINESQVRLFNVDNLFADSIYAAVNQFDDEEKKILLCEYQNYLPLRFRSAAAPTSPTLLYALIAIIVAAIAIIFLILYKSMATSDSFNDDTALNSTH</sequence>
<dbReference type="Gene3D" id="3.40.390.80">
    <property type="entry name" value="Peptidase M60, enhancin-like domain 2"/>
    <property type="match status" value="1"/>
</dbReference>
<feature type="domain" description="Peptidase M60" evidence="2">
    <location>
        <begin position="27"/>
        <end position="325"/>
    </location>
</feature>
<dbReference type="Proteomes" id="UP000208100">
    <property type="component" value="Segment"/>
</dbReference>
<accession>S5NA58</accession>
<dbReference type="GeneID" id="16479727"/>
<dbReference type="InterPro" id="IPR031161">
    <property type="entry name" value="Peptidase_M60_dom"/>
</dbReference>
<dbReference type="PROSITE" id="PS51723">
    <property type="entry name" value="PEPTIDASE_M60"/>
    <property type="match status" value="1"/>
</dbReference>
<name>S5NA58_9ABAC</name>
<organism evidence="3 4">
    <name type="scientific">Choristoneura rosaceana nucleopolyhedrovirus</name>
    <dbReference type="NCBI Taxonomy" id="58094"/>
    <lineage>
        <taxon>Viruses</taxon>
        <taxon>Viruses incertae sedis</taxon>
        <taxon>Naldaviricetes</taxon>
        <taxon>Lefavirales</taxon>
        <taxon>Baculoviridae</taxon>
        <taxon>Alphabaculovirus</taxon>
        <taxon>Alphabaculovirus chorosaceanae</taxon>
    </lineage>
</organism>
<keyword evidence="1" id="KW-0472">Membrane</keyword>
<proteinExistence type="predicted"/>
<evidence type="ECO:0000259" key="2">
    <source>
        <dbReference type="PROSITE" id="PS51723"/>
    </source>
</evidence>
<dbReference type="KEGG" id="vg:16479727"/>
<protein>
    <submittedName>
        <fullName evidence="3">VEF</fullName>
    </submittedName>
</protein>
<evidence type="ECO:0000313" key="4">
    <source>
        <dbReference type="Proteomes" id="UP000208100"/>
    </source>
</evidence>
<feature type="transmembrane region" description="Helical" evidence="1">
    <location>
        <begin position="721"/>
        <end position="741"/>
    </location>
</feature>
<gene>
    <name evidence="3" type="primary">vef</name>
</gene>
<keyword evidence="1" id="KW-0812">Transmembrane</keyword>
<evidence type="ECO:0000256" key="1">
    <source>
        <dbReference type="SAM" id="Phobius"/>
    </source>
</evidence>
<dbReference type="RefSeq" id="YP_008378473.1">
    <property type="nucleotide sequence ID" value="NC_021924.1"/>
</dbReference>
<keyword evidence="4" id="KW-1185">Reference proteome</keyword>